<dbReference type="InterPro" id="IPR002641">
    <property type="entry name" value="PNPLA_dom"/>
</dbReference>
<sequence>MQKPIKVLSIDGGGTRGVFPATLLNCIEKETGKKIHELFDVIVGAATGGIIATALAAGMDTKSIGDIYLHQAKYILPRSFFRSVWNIRGLFAAKYSNQNLKKLLEEKFGNKTLADVDGPVFLFPTLKLNPALSTGQIKGFKVEIFNTKNPEHGKELLVDVALRTAAAATNLPIYQGYVEGGNYANDPALAGFFYCLGIPKEQGGEGGLGAALSDIKILSIGCGSDGKSFIPTDKIGRGNWGVFRWLGYLVSLVIEAKMVATQYYLRQIFTSDQYLRINVDYNAPEAPAALRGQKLAIDVRDQPQLDAIHEYAYLTFEKHKTTILNFIQ</sequence>
<dbReference type="RefSeq" id="WP_013765449.1">
    <property type="nucleotide sequence ID" value="NC_015510.1"/>
</dbReference>
<dbReference type="PANTHER" id="PTHR24138:SF10">
    <property type="entry name" value="PHOSPHOLIPASE A2"/>
    <property type="match status" value="1"/>
</dbReference>
<reference key="2">
    <citation type="submission" date="2011-04" db="EMBL/GenBank/DDBJ databases">
        <title>Complete sequence of chromosome of Haliscomenobacter hydrossis DSM 1100.</title>
        <authorList>
            <consortium name="US DOE Joint Genome Institute (JGI-PGF)"/>
            <person name="Lucas S."/>
            <person name="Han J."/>
            <person name="Lapidus A."/>
            <person name="Bruce D."/>
            <person name="Goodwin L."/>
            <person name="Pitluck S."/>
            <person name="Peters L."/>
            <person name="Kyrpides N."/>
            <person name="Mavromatis K."/>
            <person name="Ivanova N."/>
            <person name="Ovchinnikova G."/>
            <person name="Pagani I."/>
            <person name="Daligault H."/>
            <person name="Detter J.C."/>
            <person name="Han C."/>
            <person name="Land M."/>
            <person name="Hauser L."/>
            <person name="Markowitz V."/>
            <person name="Cheng J.-F."/>
            <person name="Hugenholtz P."/>
            <person name="Woyke T."/>
            <person name="Wu D."/>
            <person name="Verbarg S."/>
            <person name="Frueling A."/>
            <person name="Brambilla E."/>
            <person name="Klenk H.-P."/>
            <person name="Eisen J.A."/>
        </authorList>
    </citation>
    <scope>NUCLEOTIDE SEQUENCE</scope>
    <source>
        <strain>DSM 1100</strain>
    </source>
</reference>
<dbReference type="Proteomes" id="UP000008461">
    <property type="component" value="Chromosome"/>
</dbReference>
<keyword evidence="1" id="KW-0443">Lipid metabolism</keyword>
<evidence type="ECO:0000259" key="3">
    <source>
        <dbReference type="PROSITE" id="PS51635"/>
    </source>
</evidence>
<dbReference type="InterPro" id="IPR016035">
    <property type="entry name" value="Acyl_Trfase/lysoPLipase"/>
</dbReference>
<dbReference type="KEGG" id="hhy:Halhy_3043"/>
<dbReference type="PANTHER" id="PTHR24138">
    <property type="entry name" value="INTRACELLLAR PHOSPHOLIPASE A FAMILY"/>
    <property type="match status" value="1"/>
</dbReference>
<dbReference type="InterPro" id="IPR047156">
    <property type="entry name" value="Teg/CotR/CapV-like"/>
</dbReference>
<dbReference type="AlphaFoldDB" id="F4L6S5"/>
<proteinExistence type="predicted"/>
<gene>
    <name evidence="4" type="ordered locus">Halhy_3043</name>
</gene>
<keyword evidence="5" id="KW-1185">Reference proteome</keyword>
<dbReference type="PROSITE" id="PS51635">
    <property type="entry name" value="PNPLA"/>
    <property type="match status" value="1"/>
</dbReference>
<dbReference type="eggNOG" id="COG3621">
    <property type="taxonomic scope" value="Bacteria"/>
</dbReference>
<evidence type="ECO:0000256" key="1">
    <source>
        <dbReference type="ARBA" id="ARBA00023098"/>
    </source>
</evidence>
<dbReference type="HOGENOM" id="CLU_000288_144_9_10"/>
<dbReference type="EMBL" id="CP002691">
    <property type="protein sequence ID" value="AEE50906.1"/>
    <property type="molecule type" value="Genomic_DNA"/>
</dbReference>
<dbReference type="OrthoDB" id="9807112at2"/>
<comment type="caution">
    <text evidence="2">Lacks conserved residue(s) required for the propagation of feature annotation.</text>
</comment>
<dbReference type="Pfam" id="PF01734">
    <property type="entry name" value="Patatin"/>
    <property type="match status" value="1"/>
</dbReference>
<evidence type="ECO:0000256" key="2">
    <source>
        <dbReference type="PROSITE-ProRule" id="PRU01161"/>
    </source>
</evidence>
<accession>F4L6S5</accession>
<feature type="domain" description="PNPLA" evidence="3">
    <location>
        <begin position="8"/>
        <end position="192"/>
    </location>
</feature>
<reference evidence="4 5" key="1">
    <citation type="journal article" date="2011" name="Stand. Genomic Sci.">
        <title>Complete genome sequence of Haliscomenobacter hydrossis type strain (O).</title>
        <authorList>
            <consortium name="US DOE Joint Genome Institute (JGI-PGF)"/>
            <person name="Daligault H."/>
            <person name="Lapidus A."/>
            <person name="Zeytun A."/>
            <person name="Nolan M."/>
            <person name="Lucas S."/>
            <person name="Del Rio T.G."/>
            <person name="Tice H."/>
            <person name="Cheng J.F."/>
            <person name="Tapia R."/>
            <person name="Han C."/>
            <person name="Goodwin L."/>
            <person name="Pitluck S."/>
            <person name="Liolios K."/>
            <person name="Pagani I."/>
            <person name="Ivanova N."/>
            <person name="Huntemann M."/>
            <person name="Mavromatis K."/>
            <person name="Mikhailova N."/>
            <person name="Pati A."/>
            <person name="Chen A."/>
            <person name="Palaniappan K."/>
            <person name="Land M."/>
            <person name="Hauser L."/>
            <person name="Brambilla E.M."/>
            <person name="Rohde M."/>
            <person name="Verbarg S."/>
            <person name="Goker M."/>
            <person name="Bristow J."/>
            <person name="Eisen J.A."/>
            <person name="Markowitz V."/>
            <person name="Hugenholtz P."/>
            <person name="Kyrpides N.C."/>
            <person name="Klenk H.P."/>
            <person name="Woyke T."/>
        </authorList>
    </citation>
    <scope>NUCLEOTIDE SEQUENCE [LARGE SCALE GENOMIC DNA]</scope>
    <source>
        <strain evidence="5">ATCC 27775 / DSM 1100 / LMG 10767 / O</strain>
    </source>
</reference>
<feature type="short sequence motif" description="GXGXXG" evidence="2">
    <location>
        <begin position="12"/>
        <end position="17"/>
    </location>
</feature>
<dbReference type="GO" id="GO:0006629">
    <property type="term" value="P:lipid metabolic process"/>
    <property type="evidence" value="ECO:0007669"/>
    <property type="project" value="UniProtKB-KW"/>
</dbReference>
<dbReference type="STRING" id="760192.Halhy_3043"/>
<evidence type="ECO:0000313" key="4">
    <source>
        <dbReference type="EMBL" id="AEE50906.1"/>
    </source>
</evidence>
<protein>
    <submittedName>
        <fullName evidence="4">Patatin</fullName>
    </submittedName>
</protein>
<dbReference type="SUPFAM" id="SSF52151">
    <property type="entry name" value="FabD/lysophospholipase-like"/>
    <property type="match status" value="1"/>
</dbReference>
<evidence type="ECO:0000313" key="5">
    <source>
        <dbReference type="Proteomes" id="UP000008461"/>
    </source>
</evidence>
<organism evidence="4 5">
    <name type="scientific">Haliscomenobacter hydrossis (strain ATCC 27775 / DSM 1100 / LMG 10767 / O)</name>
    <dbReference type="NCBI Taxonomy" id="760192"/>
    <lineage>
        <taxon>Bacteria</taxon>
        <taxon>Pseudomonadati</taxon>
        <taxon>Bacteroidota</taxon>
        <taxon>Saprospiria</taxon>
        <taxon>Saprospirales</taxon>
        <taxon>Haliscomenobacteraceae</taxon>
        <taxon>Haliscomenobacter</taxon>
    </lineage>
</organism>
<name>F4L6S5_HALH1</name>
<dbReference type="Gene3D" id="3.40.1090.10">
    <property type="entry name" value="Cytosolic phospholipase A2 catalytic domain"/>
    <property type="match status" value="1"/>
</dbReference>